<reference evidence="1" key="2">
    <citation type="submission" date="2022-01" db="EMBL/GenBank/DDBJ databases">
        <authorList>
            <person name="Yamashiro T."/>
            <person name="Shiraishi A."/>
            <person name="Satake H."/>
            <person name="Nakayama K."/>
        </authorList>
    </citation>
    <scope>NUCLEOTIDE SEQUENCE</scope>
</reference>
<evidence type="ECO:0000313" key="1">
    <source>
        <dbReference type="EMBL" id="GJS77463.1"/>
    </source>
</evidence>
<comment type="caution">
    <text evidence="1">The sequence shown here is derived from an EMBL/GenBank/DDBJ whole genome shotgun (WGS) entry which is preliminary data.</text>
</comment>
<protein>
    <submittedName>
        <fullName evidence="1">Uncharacterized protein</fullName>
    </submittedName>
</protein>
<dbReference type="Proteomes" id="UP001151760">
    <property type="component" value="Unassembled WGS sequence"/>
</dbReference>
<gene>
    <name evidence="1" type="ORF">Tco_0727344</name>
</gene>
<name>A0ABQ4YL46_9ASTR</name>
<keyword evidence="2" id="KW-1185">Reference proteome</keyword>
<reference evidence="1" key="1">
    <citation type="journal article" date="2022" name="Int. J. Mol. Sci.">
        <title>Draft Genome of Tanacetum Coccineum: Genomic Comparison of Closely Related Tanacetum-Family Plants.</title>
        <authorList>
            <person name="Yamashiro T."/>
            <person name="Shiraishi A."/>
            <person name="Nakayama K."/>
            <person name="Satake H."/>
        </authorList>
    </citation>
    <scope>NUCLEOTIDE SEQUENCE</scope>
</reference>
<dbReference type="InterPro" id="IPR045076">
    <property type="entry name" value="MutS"/>
</dbReference>
<dbReference type="PANTHER" id="PTHR48466">
    <property type="entry name" value="OS10G0509000 PROTEIN-RELATED"/>
    <property type="match status" value="1"/>
</dbReference>
<proteinExistence type="predicted"/>
<organism evidence="1 2">
    <name type="scientific">Tanacetum coccineum</name>
    <dbReference type="NCBI Taxonomy" id="301880"/>
    <lineage>
        <taxon>Eukaryota</taxon>
        <taxon>Viridiplantae</taxon>
        <taxon>Streptophyta</taxon>
        <taxon>Embryophyta</taxon>
        <taxon>Tracheophyta</taxon>
        <taxon>Spermatophyta</taxon>
        <taxon>Magnoliopsida</taxon>
        <taxon>eudicotyledons</taxon>
        <taxon>Gunneridae</taxon>
        <taxon>Pentapetalae</taxon>
        <taxon>asterids</taxon>
        <taxon>campanulids</taxon>
        <taxon>Asterales</taxon>
        <taxon>Asteraceae</taxon>
        <taxon>Asteroideae</taxon>
        <taxon>Anthemideae</taxon>
        <taxon>Anthemidinae</taxon>
        <taxon>Tanacetum</taxon>
    </lineage>
</organism>
<sequence length="137" mass="15092">MEKSNVGVESGVLMGNSNDNDQCVTDEVLRTPDINKWTCACHTKCSNKFPFQPTALHPVIAALKAQVKIYGNAFVLAIDTLKWPQTMIPNVLLICNCNSGLYVLSSEPVKMPWFDSIYADISDEQSLSQSLSIVLVI</sequence>
<dbReference type="EMBL" id="BQNB010010449">
    <property type="protein sequence ID" value="GJS77463.1"/>
    <property type="molecule type" value="Genomic_DNA"/>
</dbReference>
<dbReference type="PANTHER" id="PTHR48466:SF2">
    <property type="entry name" value="OS10G0509000 PROTEIN"/>
    <property type="match status" value="1"/>
</dbReference>
<evidence type="ECO:0000313" key="2">
    <source>
        <dbReference type="Proteomes" id="UP001151760"/>
    </source>
</evidence>
<accession>A0ABQ4YL46</accession>